<dbReference type="RefSeq" id="WP_169075428.1">
    <property type="nucleotide sequence ID" value="NZ_JABBXH010000003.1"/>
</dbReference>
<dbReference type="AlphaFoldDB" id="A0A7Y0LCM2"/>
<protein>
    <submittedName>
        <fullName evidence="2">Glycosyltransferase family 4 protein</fullName>
    </submittedName>
</protein>
<dbReference type="GO" id="GO:1901135">
    <property type="term" value="P:carbohydrate derivative metabolic process"/>
    <property type="evidence" value="ECO:0007669"/>
    <property type="project" value="UniProtKB-ARBA"/>
</dbReference>
<accession>A0A7Y0LCM2</accession>
<gene>
    <name evidence="2" type="ORF">HII17_11065</name>
</gene>
<evidence type="ECO:0000313" key="3">
    <source>
        <dbReference type="Proteomes" id="UP000568664"/>
    </source>
</evidence>
<sequence>MNNGILIFDPVPYFGGSKQVAKSVVKQLPPTCKVTVITADLSTWQHVTSNIHQLWIPKFLQGKTNGIKYYLKHLCFACSIVYFMLIDRRFKRLIGISGPTVDFALYLLNLVINVEIIQLVQGPIPKSKSAAYGLTKADKIFCLSSMEDSVYQTHGLINDRKNDIQSKIGCFINAIDQNEIVPRINSQELELFWCASLLPWKRLDVFLEAISILRNKYKMTHVCANICYIKPPSSEYRVELPDNTNNQIRFKEKPDNLPDIRARSAIFISTSEEEPFGLSILESLSAKLAVVIPEDGAYWDTQLTDNLNCLKFKPNNPNHLAKQLYVLINNPPMLRQIAANGYIHSLRYSSQACYSQITKALTQ</sequence>
<name>A0A7Y0LCM2_9GAMM</name>
<keyword evidence="2" id="KW-0808">Transferase</keyword>
<dbReference type="EMBL" id="JABBXH010000003">
    <property type="protein sequence ID" value="NMP32109.1"/>
    <property type="molecule type" value="Genomic_DNA"/>
</dbReference>
<feature type="domain" description="Glycosyl transferase family 1" evidence="1">
    <location>
        <begin position="182"/>
        <end position="342"/>
    </location>
</feature>
<dbReference type="InterPro" id="IPR001296">
    <property type="entry name" value="Glyco_trans_1"/>
</dbReference>
<evidence type="ECO:0000259" key="1">
    <source>
        <dbReference type="Pfam" id="PF00534"/>
    </source>
</evidence>
<organism evidence="2 3">
    <name type="scientific">Thalassotalea algicola</name>
    <dbReference type="NCBI Taxonomy" id="2716224"/>
    <lineage>
        <taxon>Bacteria</taxon>
        <taxon>Pseudomonadati</taxon>
        <taxon>Pseudomonadota</taxon>
        <taxon>Gammaproteobacteria</taxon>
        <taxon>Alteromonadales</taxon>
        <taxon>Colwelliaceae</taxon>
        <taxon>Thalassotalea</taxon>
    </lineage>
</organism>
<dbReference type="Pfam" id="PF00534">
    <property type="entry name" value="Glycos_transf_1"/>
    <property type="match status" value="1"/>
</dbReference>
<dbReference type="Proteomes" id="UP000568664">
    <property type="component" value="Unassembled WGS sequence"/>
</dbReference>
<dbReference type="PANTHER" id="PTHR12526">
    <property type="entry name" value="GLYCOSYLTRANSFERASE"/>
    <property type="match status" value="1"/>
</dbReference>
<proteinExistence type="predicted"/>
<dbReference type="GO" id="GO:0016757">
    <property type="term" value="F:glycosyltransferase activity"/>
    <property type="evidence" value="ECO:0007669"/>
    <property type="project" value="InterPro"/>
</dbReference>
<dbReference type="SUPFAM" id="SSF53756">
    <property type="entry name" value="UDP-Glycosyltransferase/glycogen phosphorylase"/>
    <property type="match status" value="1"/>
</dbReference>
<reference evidence="2 3" key="1">
    <citation type="submission" date="2020-04" db="EMBL/GenBank/DDBJ databases">
        <title>Thalassotalea sp. M1531, isolated from the surface of marine red alga.</title>
        <authorList>
            <person name="Pang L."/>
            <person name="Lu D.-C."/>
        </authorList>
    </citation>
    <scope>NUCLEOTIDE SEQUENCE [LARGE SCALE GENOMIC DNA]</scope>
    <source>
        <strain evidence="2 3">M1531</strain>
    </source>
</reference>
<dbReference type="CDD" id="cd03801">
    <property type="entry name" value="GT4_PimA-like"/>
    <property type="match status" value="1"/>
</dbReference>
<comment type="caution">
    <text evidence="2">The sequence shown here is derived from an EMBL/GenBank/DDBJ whole genome shotgun (WGS) entry which is preliminary data.</text>
</comment>
<dbReference type="Gene3D" id="3.40.50.2000">
    <property type="entry name" value="Glycogen Phosphorylase B"/>
    <property type="match status" value="2"/>
</dbReference>
<keyword evidence="3" id="KW-1185">Reference proteome</keyword>
<evidence type="ECO:0000313" key="2">
    <source>
        <dbReference type="EMBL" id="NMP32109.1"/>
    </source>
</evidence>